<keyword evidence="1" id="KW-0812">Transmembrane</keyword>
<reference evidence="2 3" key="1">
    <citation type="submission" date="2020-05" db="EMBL/GenBank/DDBJ databases">
        <title>Descriptions of Corynebacterium xxxx sp. nov., Corynebacterium yyyy sp. nov. and Corynebacterium zzzz sp. nov.</title>
        <authorList>
            <person name="Zhang G."/>
        </authorList>
    </citation>
    <scope>NUCLEOTIDE SEQUENCE [LARGE SCALE GENOMIC DNA]</scope>
    <source>
        <strain evidence="3">zg-913</strain>
    </source>
</reference>
<comment type="caution">
    <text evidence="2">The sequence shown here is derived from an EMBL/GenBank/DDBJ whole genome shotgun (WGS) entry which is preliminary data.</text>
</comment>
<keyword evidence="3" id="KW-1185">Reference proteome</keyword>
<accession>A0A7V8UUU3</accession>
<feature type="transmembrane region" description="Helical" evidence="1">
    <location>
        <begin position="35"/>
        <end position="51"/>
    </location>
</feature>
<dbReference type="RefSeq" id="WP_181192441.1">
    <property type="nucleotide sequence ID" value="NZ_JABFED010000005.1"/>
</dbReference>
<feature type="transmembrane region" description="Helical" evidence="1">
    <location>
        <begin position="58"/>
        <end position="80"/>
    </location>
</feature>
<gene>
    <name evidence="2" type="ORF">HMA55_07490</name>
</gene>
<evidence type="ECO:0000313" key="3">
    <source>
        <dbReference type="Proteomes" id="UP000577408"/>
    </source>
</evidence>
<protein>
    <submittedName>
        <fullName evidence="2">Uncharacterized protein</fullName>
    </submittedName>
</protein>
<evidence type="ECO:0000256" key="1">
    <source>
        <dbReference type="SAM" id="Phobius"/>
    </source>
</evidence>
<organism evidence="2 3">
    <name type="scientific">Corynebacterium wankanglinii</name>
    <dbReference type="NCBI Taxonomy" id="2735136"/>
    <lineage>
        <taxon>Bacteria</taxon>
        <taxon>Bacillati</taxon>
        <taxon>Actinomycetota</taxon>
        <taxon>Actinomycetes</taxon>
        <taxon>Mycobacteriales</taxon>
        <taxon>Corynebacteriaceae</taxon>
        <taxon>Corynebacterium</taxon>
    </lineage>
</organism>
<dbReference type="AlphaFoldDB" id="A0A7V8UUU3"/>
<dbReference type="Proteomes" id="UP000577408">
    <property type="component" value="Unassembled WGS sequence"/>
</dbReference>
<sequence>MKFSDSIFSSVTLVVAIIVAAYVCAQRDGVNDTFRIVSAAALAVAAILIFVRQRKVAVPIMALIAPWTDIIIMSVVFLIWGGSFANS</sequence>
<name>A0A7V8UUU3_9CORY</name>
<proteinExistence type="predicted"/>
<keyword evidence="1" id="KW-1133">Transmembrane helix</keyword>
<dbReference type="EMBL" id="JABFED010000005">
    <property type="protein sequence ID" value="MBA1837737.1"/>
    <property type="molecule type" value="Genomic_DNA"/>
</dbReference>
<evidence type="ECO:0000313" key="2">
    <source>
        <dbReference type="EMBL" id="MBA1837737.1"/>
    </source>
</evidence>
<keyword evidence="1" id="KW-0472">Membrane</keyword>